<organism evidence="1 2">
    <name type="scientific">Luteimonas padinae</name>
    <dbReference type="NCBI Taxonomy" id="1714359"/>
    <lineage>
        <taxon>Bacteria</taxon>
        <taxon>Pseudomonadati</taxon>
        <taxon>Pseudomonadota</taxon>
        <taxon>Gammaproteobacteria</taxon>
        <taxon>Lysobacterales</taxon>
        <taxon>Lysobacteraceae</taxon>
        <taxon>Luteimonas</taxon>
    </lineage>
</organism>
<sequence>MNHKTLSQLRNTRELRAEIMDLAARLAADGSSGRLIVVDPVISEAAIRGEWERLLPAIAPHVRARMALVIEQGAGDGSNPPGRLQVDRPNYRFEVLRLLLGASLEDDGPQPELGIAAHIEGTQLGLVDALGASPTPVRSALATLRDAGLIDSLRWLEIEPEALSMEQLSRIGALPQTLRFRFERGARIKSPAELVQRAVPLLGPQGAKQWKPFSLSGAPVAQANVPALDLIGTPRLDLVANIPRSDKTFDAEVMRLLDDGLEPEPNVLAPAPVVLTLVRAGTRFDGKADVGQARCAHPCDVFLSLLDMGLRDQALQYAREVRP</sequence>
<gene>
    <name evidence="1" type="ORF">ACFFFU_06740</name>
</gene>
<accession>A0ABV6SVH7</accession>
<dbReference type="RefSeq" id="WP_189498238.1">
    <property type="nucleotide sequence ID" value="NZ_BMZT01000009.1"/>
</dbReference>
<evidence type="ECO:0000313" key="2">
    <source>
        <dbReference type="Proteomes" id="UP001589898"/>
    </source>
</evidence>
<comment type="caution">
    <text evidence="1">The sequence shown here is derived from an EMBL/GenBank/DDBJ whole genome shotgun (WGS) entry which is preliminary data.</text>
</comment>
<name>A0ABV6SVH7_9GAMM</name>
<dbReference type="Proteomes" id="UP001589898">
    <property type="component" value="Unassembled WGS sequence"/>
</dbReference>
<dbReference type="EMBL" id="JBHLTF010000027">
    <property type="protein sequence ID" value="MFC0717443.1"/>
    <property type="molecule type" value="Genomic_DNA"/>
</dbReference>
<evidence type="ECO:0000313" key="1">
    <source>
        <dbReference type="EMBL" id="MFC0717443.1"/>
    </source>
</evidence>
<proteinExistence type="predicted"/>
<keyword evidence="2" id="KW-1185">Reference proteome</keyword>
<protein>
    <submittedName>
        <fullName evidence="1">Uncharacterized protein</fullName>
    </submittedName>
</protein>
<reference evidence="1 2" key="1">
    <citation type="submission" date="2024-09" db="EMBL/GenBank/DDBJ databases">
        <authorList>
            <person name="Sun Q."/>
            <person name="Mori K."/>
        </authorList>
    </citation>
    <scope>NUCLEOTIDE SEQUENCE [LARGE SCALE GENOMIC DNA]</scope>
    <source>
        <strain evidence="1 2">KCTC 52403</strain>
    </source>
</reference>